<gene>
    <name evidence="1" type="ORF">OOT00_12040</name>
</gene>
<keyword evidence="2" id="KW-1185">Reference proteome</keyword>
<accession>A0ABT3NCM5</accession>
<dbReference type="RefSeq" id="WP_265425624.1">
    <property type="nucleotide sequence ID" value="NZ_JAPFPW010000014.1"/>
</dbReference>
<dbReference type="EMBL" id="JAPFPW010000014">
    <property type="protein sequence ID" value="MCW7754712.1"/>
    <property type="molecule type" value="Genomic_DNA"/>
</dbReference>
<protein>
    <submittedName>
        <fullName evidence="1">Uncharacterized protein</fullName>
    </submittedName>
</protein>
<proteinExistence type="predicted"/>
<dbReference type="Proteomes" id="UP001209681">
    <property type="component" value="Unassembled WGS sequence"/>
</dbReference>
<sequence length="91" mass="10454">MGVLHLDLSRHCIVTEIKRQQERAVSLALKGKMDQNIVERAEILRQVLENTDLKLWRGKFAELQGGSRETVRLSWGPDGVWLSLGQRDYPL</sequence>
<organism evidence="1 2">
    <name type="scientific">Desulfobotulus pelophilus</name>
    <dbReference type="NCBI Taxonomy" id="2823377"/>
    <lineage>
        <taxon>Bacteria</taxon>
        <taxon>Pseudomonadati</taxon>
        <taxon>Thermodesulfobacteriota</taxon>
        <taxon>Desulfobacteria</taxon>
        <taxon>Desulfobacterales</taxon>
        <taxon>Desulfobacteraceae</taxon>
        <taxon>Desulfobotulus</taxon>
    </lineage>
</organism>
<evidence type="ECO:0000313" key="2">
    <source>
        <dbReference type="Proteomes" id="UP001209681"/>
    </source>
</evidence>
<comment type="caution">
    <text evidence="1">The sequence shown here is derived from an EMBL/GenBank/DDBJ whole genome shotgun (WGS) entry which is preliminary data.</text>
</comment>
<name>A0ABT3NCM5_9BACT</name>
<evidence type="ECO:0000313" key="1">
    <source>
        <dbReference type="EMBL" id="MCW7754712.1"/>
    </source>
</evidence>
<reference evidence="1 2" key="1">
    <citation type="submission" date="2022-11" db="EMBL/GenBank/DDBJ databases">
        <title>Desulfobotulus tamanensis H1 sp. nov. - anaerobic, alkaliphilic, sulphate reducing bacterium isolated from terrestrial mud volcano.</title>
        <authorList>
            <person name="Frolova A."/>
            <person name="Merkel A.Y."/>
            <person name="Slobodkin A.I."/>
        </authorList>
    </citation>
    <scope>NUCLEOTIDE SEQUENCE [LARGE SCALE GENOMIC DNA]</scope>
    <source>
        <strain evidence="1 2">H1</strain>
    </source>
</reference>